<dbReference type="PANTHER" id="PTHR12526">
    <property type="entry name" value="GLYCOSYLTRANSFERASE"/>
    <property type="match status" value="1"/>
</dbReference>
<evidence type="ECO:0000313" key="4">
    <source>
        <dbReference type="Proteomes" id="UP000007077"/>
    </source>
</evidence>
<dbReference type="InterPro" id="IPR028098">
    <property type="entry name" value="Glyco_trans_4-like_N"/>
</dbReference>
<keyword evidence="3" id="KW-0614">Plasmid</keyword>
<dbReference type="HOGENOM" id="CLU_009583_8_1_6"/>
<dbReference type="CAZy" id="GT4">
    <property type="family name" value="Glycosyltransferase Family 4"/>
</dbReference>
<organism evidence="3 4">
    <name type="scientific">Marinobacter adhaerens (strain DSM 23420 / HP15)</name>
    <dbReference type="NCBI Taxonomy" id="225937"/>
    <lineage>
        <taxon>Bacteria</taxon>
        <taxon>Pseudomonadati</taxon>
        <taxon>Pseudomonadota</taxon>
        <taxon>Gammaproteobacteria</taxon>
        <taxon>Pseudomonadales</taxon>
        <taxon>Marinobacteraceae</taxon>
        <taxon>Marinobacter</taxon>
    </lineage>
</organism>
<gene>
    <name evidence="3" type="ordered locus">HP15_p187g67</name>
</gene>
<evidence type="ECO:0000313" key="3">
    <source>
        <dbReference type="EMBL" id="ADQ00064.1"/>
    </source>
</evidence>
<evidence type="ECO:0000259" key="1">
    <source>
        <dbReference type="Pfam" id="PF00534"/>
    </source>
</evidence>
<name>E4PS29_MARAH</name>
<keyword evidence="3" id="KW-0808">Transferase</keyword>
<reference evidence="3 4" key="1">
    <citation type="journal article" date="2010" name="Stand. Genomic Sci.">
        <title>Complete genome sequence of Marinobacter adhaerens type strain (HP15), a diatom-interacting marine microorganism.</title>
        <authorList>
            <person name="Gardes A."/>
            <person name="Kaeppel E."/>
            <person name="Shehzad A."/>
            <person name="Seebah S."/>
            <person name="Teeling H."/>
            <person name="Yarza P."/>
            <person name="Glockner F.O."/>
            <person name="Grossart H.P."/>
            <person name="Ullrich M.S."/>
        </authorList>
    </citation>
    <scope>NUCLEOTIDE SEQUENCE [LARGE SCALE GENOMIC DNA]</scope>
    <source>
        <strain evidence="4">DSM 23420 / HP15</strain>
        <plasmid evidence="4">Plasmid pHP-187</plasmid>
    </source>
</reference>
<protein>
    <submittedName>
        <fullName evidence="3">Glycosyl transferase group 1 family protein</fullName>
    </submittedName>
</protein>
<dbReference type="InterPro" id="IPR001296">
    <property type="entry name" value="Glyco_trans_1"/>
</dbReference>
<evidence type="ECO:0000259" key="2">
    <source>
        <dbReference type="Pfam" id="PF13477"/>
    </source>
</evidence>
<dbReference type="KEGG" id="mad:HP15_p187g67"/>
<dbReference type="GO" id="GO:1901135">
    <property type="term" value="P:carbohydrate derivative metabolic process"/>
    <property type="evidence" value="ECO:0007669"/>
    <property type="project" value="UniProtKB-ARBA"/>
</dbReference>
<dbReference type="Proteomes" id="UP000007077">
    <property type="component" value="Plasmid pHP-187"/>
</dbReference>
<dbReference type="PATRIC" id="fig|225937.3.peg.4295"/>
<reference evidence="4" key="2">
    <citation type="submission" date="2010-02" db="EMBL/GenBank/DDBJ databases">
        <title>Complete genome sequence of Marinobacter adhaerens type strain (HP15).</title>
        <authorList>
            <person name="Gaerdes A.A.M."/>
            <person name="Kaeppel E."/>
            <person name="Shezad A."/>
            <person name="Seebah S."/>
            <person name="Teeling H."/>
            <person name="Yarza P."/>
            <person name="Gloeckner F.O."/>
            <person name="Ullrich M.S."/>
        </authorList>
    </citation>
    <scope>NUCLEOTIDE SEQUENCE [LARGE SCALE GENOMIC DNA]</scope>
    <source>
        <strain evidence="4">DSM 23420 / HP15</strain>
        <plasmid evidence="4">Plasmid pHP-187</plasmid>
    </source>
</reference>
<dbReference type="SUPFAM" id="SSF53756">
    <property type="entry name" value="UDP-Glycosyltransferase/glycogen phosphorylase"/>
    <property type="match status" value="1"/>
</dbReference>
<dbReference type="Pfam" id="PF13477">
    <property type="entry name" value="Glyco_trans_4_2"/>
    <property type="match status" value="1"/>
</dbReference>
<proteinExistence type="predicted"/>
<dbReference type="GO" id="GO:0016757">
    <property type="term" value="F:glycosyltransferase activity"/>
    <property type="evidence" value="ECO:0007669"/>
    <property type="project" value="InterPro"/>
</dbReference>
<feature type="domain" description="Glycosyl transferase family 1" evidence="1">
    <location>
        <begin position="203"/>
        <end position="360"/>
    </location>
</feature>
<dbReference type="AlphaFoldDB" id="E4PS29"/>
<dbReference type="RefSeq" id="WP_014579353.1">
    <property type="nucleotide sequence ID" value="NC_017507.1"/>
</dbReference>
<dbReference type="Pfam" id="PF00534">
    <property type="entry name" value="Glycos_transf_1"/>
    <property type="match status" value="1"/>
</dbReference>
<dbReference type="CDD" id="cd03808">
    <property type="entry name" value="GT4_CapM-like"/>
    <property type="match status" value="1"/>
</dbReference>
<geneLocation type="plasmid" evidence="3 4">
    <name>pHP-187</name>
</geneLocation>
<dbReference type="PANTHER" id="PTHR12526:SF638">
    <property type="entry name" value="SPORE COAT PROTEIN SA"/>
    <property type="match status" value="1"/>
</dbReference>
<feature type="domain" description="Glycosyltransferase subfamily 4-like N-terminal" evidence="2">
    <location>
        <begin position="20"/>
        <end position="162"/>
    </location>
</feature>
<dbReference type="EMBL" id="CP001980">
    <property type="protein sequence ID" value="ADQ00064.1"/>
    <property type="molecule type" value="Genomic_DNA"/>
</dbReference>
<dbReference type="Gene3D" id="3.40.50.2000">
    <property type="entry name" value="Glycogen Phosphorylase B"/>
    <property type="match status" value="2"/>
</dbReference>
<accession>E4PS29</accession>
<sequence length="393" mass="43738">MVFEALNLQGGTILNPVVFLTSNTSWYLYNFRASTIQALREQGNRVVCLSPSDDFSQRLVDDLGAEHIALPLDGKSTGAVQELRSLRFIWSVMREYRPDFVFNFTVKMNIYCGLVCAFQKVPFANNISGLGTAFIHDSWLFRRVRQVYGLVNRRSQKLFFQNEEDLGVFQSKGLLSDTPYTLLPGSGVDLARFRLSPLPEDLPFTFIMIARLLGDKGVREYAEASRKLKADGLNVRCLLVGPLGVSNRTAISEDEVRQWQSEGIVDYSGATDDVRLLIEQAHVLVLPSYREGMPRTVLEAAAMGRPAIVTDVPGCRHAIEPGVTGWLCEVRNADSLAAQMRAVAQSDEETLKRAGISARRRMEAQFSETLVVKAYLDCLAASSPLFLARKSSV</sequence>